<gene>
    <name evidence="1" type="ORF">B0H16DRAFT_1469315</name>
</gene>
<dbReference type="AlphaFoldDB" id="A0AAD7HYJ2"/>
<evidence type="ECO:0000313" key="1">
    <source>
        <dbReference type="EMBL" id="KAJ7731071.1"/>
    </source>
</evidence>
<comment type="caution">
    <text evidence="1">The sequence shown here is derived from an EMBL/GenBank/DDBJ whole genome shotgun (WGS) entry which is preliminary data.</text>
</comment>
<evidence type="ECO:0000313" key="2">
    <source>
        <dbReference type="Proteomes" id="UP001215598"/>
    </source>
</evidence>
<dbReference type="EMBL" id="JARKIB010000155">
    <property type="protein sequence ID" value="KAJ7731071.1"/>
    <property type="molecule type" value="Genomic_DNA"/>
</dbReference>
<reference evidence="1" key="1">
    <citation type="submission" date="2023-03" db="EMBL/GenBank/DDBJ databases">
        <title>Massive genome expansion in bonnet fungi (Mycena s.s.) driven by repeated elements and novel gene families across ecological guilds.</title>
        <authorList>
            <consortium name="Lawrence Berkeley National Laboratory"/>
            <person name="Harder C.B."/>
            <person name="Miyauchi S."/>
            <person name="Viragh M."/>
            <person name="Kuo A."/>
            <person name="Thoen E."/>
            <person name="Andreopoulos B."/>
            <person name="Lu D."/>
            <person name="Skrede I."/>
            <person name="Drula E."/>
            <person name="Henrissat B."/>
            <person name="Morin E."/>
            <person name="Kohler A."/>
            <person name="Barry K."/>
            <person name="LaButti K."/>
            <person name="Morin E."/>
            <person name="Salamov A."/>
            <person name="Lipzen A."/>
            <person name="Mereny Z."/>
            <person name="Hegedus B."/>
            <person name="Baldrian P."/>
            <person name="Stursova M."/>
            <person name="Weitz H."/>
            <person name="Taylor A."/>
            <person name="Grigoriev I.V."/>
            <person name="Nagy L.G."/>
            <person name="Martin F."/>
            <person name="Kauserud H."/>
        </authorList>
    </citation>
    <scope>NUCLEOTIDE SEQUENCE</scope>
    <source>
        <strain evidence="1">CBHHK182m</strain>
    </source>
</reference>
<dbReference type="Proteomes" id="UP001215598">
    <property type="component" value="Unassembled WGS sequence"/>
</dbReference>
<name>A0AAD7HYJ2_9AGAR</name>
<proteinExistence type="predicted"/>
<accession>A0AAD7HYJ2</accession>
<protein>
    <submittedName>
        <fullName evidence="1">Uncharacterized protein</fullName>
    </submittedName>
</protein>
<organism evidence="1 2">
    <name type="scientific">Mycena metata</name>
    <dbReference type="NCBI Taxonomy" id="1033252"/>
    <lineage>
        <taxon>Eukaryota</taxon>
        <taxon>Fungi</taxon>
        <taxon>Dikarya</taxon>
        <taxon>Basidiomycota</taxon>
        <taxon>Agaricomycotina</taxon>
        <taxon>Agaricomycetes</taxon>
        <taxon>Agaricomycetidae</taxon>
        <taxon>Agaricales</taxon>
        <taxon>Marasmiineae</taxon>
        <taxon>Mycenaceae</taxon>
        <taxon>Mycena</taxon>
    </lineage>
</organism>
<sequence>MALHKNVRICLVMSLLRRDFQMVAHILSLTLSTFKGGFALEWAGFKAVIRSVSSLVLSVLYVEFSGLMPDGYKLHLPALVRLLALSCRSGDAFVGSLDAPSLSVLSITADASLDDLEMFCWRENPLLARIGAVELTLRFAASDTRFIRSIRNLLAVMSAVTCLDLRPSVAVSPIMSTIATLSISPPTNDADALLLCPLLNSVVTCGEVTAEDLAAVLIQSHLAQKVVVARINAHERIGSEFVG</sequence>
<keyword evidence="2" id="KW-1185">Reference proteome</keyword>